<protein>
    <submittedName>
        <fullName evidence="1">Uncharacterized protein</fullName>
    </submittedName>
</protein>
<dbReference type="RefSeq" id="WP_133499072.1">
    <property type="nucleotide sequence ID" value="NZ_RWKG01000033.1"/>
</dbReference>
<accession>A0AAQ1YKH8</accession>
<proteinExistence type="predicted"/>
<dbReference type="Proteomes" id="UP000294998">
    <property type="component" value="Unassembled WGS sequence"/>
</dbReference>
<dbReference type="EMBL" id="RWKG01000033">
    <property type="protein sequence ID" value="TDN41108.1"/>
    <property type="molecule type" value="Genomic_DNA"/>
</dbReference>
<name>A0AAQ1YKH8_HAEHA</name>
<gene>
    <name evidence="1" type="ORF">EGH31_1324</name>
</gene>
<sequence length="330" mass="37425">MTTEQQKKKNDIVRFTVSYDAKDNEYAKHRIDADQLIEIVTNMKELINRADRTIHRRQSTVKLYLQAPVQSGSVEVPFLLDNASNAMAVLEYLGFAAGAAVTTFTGKGVLDVIKKTKGKSILEVKTTDKSNEATLVLDGKELTVDKKVARLVTNSKLRENIQQIVSVPLEGKIEPKFKVKLFEELLEDNNEQLNEVVAKEVRTVEFEQSQVKMIENMDISLVPEIHTEEKEATIALTQISFTGSEKGWKMSYNGKIDVSVELLDENFIKKINKNTASFRKGDLFNVTLRITTRITGKRETVRYSIVKVKNHMASADRKIVSDQLEKREDE</sequence>
<comment type="caution">
    <text evidence="1">The sequence shown here is derived from an EMBL/GenBank/DDBJ whole genome shotgun (WGS) entry which is preliminary data.</text>
</comment>
<evidence type="ECO:0000313" key="2">
    <source>
        <dbReference type="Proteomes" id="UP000294998"/>
    </source>
</evidence>
<dbReference type="AlphaFoldDB" id="A0AAQ1YKH8"/>
<organism evidence="1 2">
    <name type="scientific">Haemophilus haemolyticus</name>
    <dbReference type="NCBI Taxonomy" id="726"/>
    <lineage>
        <taxon>Bacteria</taxon>
        <taxon>Pseudomonadati</taxon>
        <taxon>Pseudomonadota</taxon>
        <taxon>Gammaproteobacteria</taxon>
        <taxon>Pasteurellales</taxon>
        <taxon>Pasteurellaceae</taxon>
        <taxon>Haemophilus</taxon>
    </lineage>
</organism>
<reference evidence="1 2" key="1">
    <citation type="submission" date="2018-12" db="EMBL/GenBank/DDBJ databases">
        <authorList>
            <person name="Fluit A.C."/>
        </authorList>
    </citation>
    <scope>NUCLEOTIDE SEQUENCE [LARGE SCALE GENOMIC DNA]</scope>
    <source>
        <strain evidence="1 2">16-549009</strain>
    </source>
</reference>
<evidence type="ECO:0000313" key="1">
    <source>
        <dbReference type="EMBL" id="TDN41108.1"/>
    </source>
</evidence>